<organism evidence="1 2">
    <name type="scientific">Paenibacillus aestuarii</name>
    <dbReference type="NCBI Taxonomy" id="516965"/>
    <lineage>
        <taxon>Bacteria</taxon>
        <taxon>Bacillati</taxon>
        <taxon>Bacillota</taxon>
        <taxon>Bacilli</taxon>
        <taxon>Bacillales</taxon>
        <taxon>Paenibacillaceae</taxon>
        <taxon>Paenibacillus</taxon>
    </lineage>
</organism>
<name>A0ABW0K0F5_9BACL</name>
<evidence type="ECO:0000313" key="1">
    <source>
        <dbReference type="EMBL" id="MFC5446875.1"/>
    </source>
</evidence>
<dbReference type="Proteomes" id="UP001596044">
    <property type="component" value="Unassembled WGS sequence"/>
</dbReference>
<comment type="caution">
    <text evidence="1">The sequence shown here is derived from an EMBL/GenBank/DDBJ whole genome shotgun (WGS) entry which is preliminary data.</text>
</comment>
<dbReference type="EMBL" id="JBHSMJ010000004">
    <property type="protein sequence ID" value="MFC5446875.1"/>
    <property type="molecule type" value="Genomic_DNA"/>
</dbReference>
<dbReference type="RefSeq" id="WP_270880433.1">
    <property type="nucleotide sequence ID" value="NZ_JAQFVF010000033.1"/>
</dbReference>
<protein>
    <submittedName>
        <fullName evidence="1">Uncharacterized protein</fullName>
    </submittedName>
</protein>
<reference evidence="2" key="1">
    <citation type="journal article" date="2019" name="Int. J. Syst. Evol. Microbiol.">
        <title>The Global Catalogue of Microorganisms (GCM) 10K type strain sequencing project: providing services to taxonomists for standard genome sequencing and annotation.</title>
        <authorList>
            <consortium name="The Broad Institute Genomics Platform"/>
            <consortium name="The Broad Institute Genome Sequencing Center for Infectious Disease"/>
            <person name="Wu L."/>
            <person name="Ma J."/>
        </authorList>
    </citation>
    <scope>NUCLEOTIDE SEQUENCE [LARGE SCALE GENOMIC DNA]</scope>
    <source>
        <strain evidence="2">KACC 11904</strain>
    </source>
</reference>
<evidence type="ECO:0000313" key="2">
    <source>
        <dbReference type="Proteomes" id="UP001596044"/>
    </source>
</evidence>
<gene>
    <name evidence="1" type="ORF">ACFPOG_01250</name>
</gene>
<keyword evidence="2" id="KW-1185">Reference proteome</keyword>
<proteinExistence type="predicted"/>
<sequence>MFTLLLDLEYLLVGSGDNFTQAETLAHIQALQQTEAVAGLVAAVAGLIPGGQVASATSLIVAAGANLLAISMSNNNKGRGITLNLHWLPVTYFESTAN</sequence>
<accession>A0ABW0K0F5</accession>